<sequence>MKISLVQLCPITGNIEQNISDHIKWINEAGSAHSNLVIFPELSLTGYEPTLAKELAISKDDARLRNFQELSDEKCISIAVGAPLKNHKGITISLLLFHPHQHVQVYSKQYLHEDEVPFFIPEKNQHPLVNNFPIGLAICYEISVAEHIGNVMAKRPTLLLSSVAKDQRGVTNAYHELSDIAIKNKLPVAMVNCVGHADGMRCAGQSAFWDHNGNLIKQLDSTSEAILPLEL</sequence>
<keyword evidence="4" id="KW-1185">Reference proteome</keyword>
<dbReference type="GO" id="GO:0050126">
    <property type="term" value="F:N-carbamoylputrescine amidase activity"/>
    <property type="evidence" value="ECO:0007669"/>
    <property type="project" value="TreeGrafter"/>
</dbReference>
<evidence type="ECO:0000313" key="4">
    <source>
        <dbReference type="Proteomes" id="UP000010796"/>
    </source>
</evidence>
<feature type="domain" description="CN hydrolase" evidence="2">
    <location>
        <begin position="1"/>
        <end position="231"/>
    </location>
</feature>
<dbReference type="RefSeq" id="WP_015266658.1">
    <property type="nucleotide sequence ID" value="NC_019904.1"/>
</dbReference>
<dbReference type="PANTHER" id="PTHR43674:SF2">
    <property type="entry name" value="BETA-UREIDOPROPIONASE"/>
    <property type="match status" value="1"/>
</dbReference>
<evidence type="ECO:0000313" key="3">
    <source>
        <dbReference type="EMBL" id="AGA79106.1"/>
    </source>
</evidence>
<dbReference type="InterPro" id="IPR050345">
    <property type="entry name" value="Aliph_Amidase/BUP"/>
</dbReference>
<dbReference type="EMBL" id="CP003346">
    <property type="protein sequence ID" value="AGA79106.1"/>
    <property type="molecule type" value="Genomic_DNA"/>
</dbReference>
<dbReference type="GO" id="GO:0033388">
    <property type="term" value="P:putrescine biosynthetic process from arginine"/>
    <property type="evidence" value="ECO:0007669"/>
    <property type="project" value="TreeGrafter"/>
</dbReference>
<dbReference type="STRING" id="926556.Echvi_2867"/>
<dbReference type="Gene3D" id="3.60.110.10">
    <property type="entry name" value="Carbon-nitrogen hydrolase"/>
    <property type="match status" value="1"/>
</dbReference>
<dbReference type="InterPro" id="IPR003010">
    <property type="entry name" value="C-N_Hydrolase"/>
</dbReference>
<organism evidence="3 4">
    <name type="scientific">Echinicola vietnamensis (strain DSM 17526 / LMG 23754 / KMM 6221)</name>
    <dbReference type="NCBI Taxonomy" id="926556"/>
    <lineage>
        <taxon>Bacteria</taxon>
        <taxon>Pseudomonadati</taxon>
        <taxon>Bacteroidota</taxon>
        <taxon>Cytophagia</taxon>
        <taxon>Cytophagales</taxon>
        <taxon>Cyclobacteriaceae</taxon>
        <taxon>Echinicola</taxon>
    </lineage>
</organism>
<keyword evidence="1 3" id="KW-0378">Hydrolase</keyword>
<dbReference type="CDD" id="cd07197">
    <property type="entry name" value="nitrilase"/>
    <property type="match status" value="1"/>
</dbReference>
<name>L0G2A5_ECHVK</name>
<dbReference type="SUPFAM" id="SSF56317">
    <property type="entry name" value="Carbon-nitrogen hydrolase"/>
    <property type="match status" value="1"/>
</dbReference>
<dbReference type="KEGG" id="evi:Echvi_2867"/>
<gene>
    <name evidence="3" type="ordered locus">Echvi_2867</name>
</gene>
<dbReference type="PROSITE" id="PS50263">
    <property type="entry name" value="CN_HYDROLASE"/>
    <property type="match status" value="1"/>
</dbReference>
<protein>
    <submittedName>
        <fullName evidence="3">Putative amidohydrolase</fullName>
    </submittedName>
</protein>
<dbReference type="HOGENOM" id="CLU_030130_3_5_10"/>
<accession>L0G2A5</accession>
<dbReference type="Proteomes" id="UP000010796">
    <property type="component" value="Chromosome"/>
</dbReference>
<evidence type="ECO:0000256" key="1">
    <source>
        <dbReference type="ARBA" id="ARBA00022801"/>
    </source>
</evidence>
<dbReference type="PANTHER" id="PTHR43674">
    <property type="entry name" value="NITRILASE C965.09-RELATED"/>
    <property type="match status" value="1"/>
</dbReference>
<dbReference type="OrthoDB" id="9803818at2"/>
<dbReference type="InterPro" id="IPR036526">
    <property type="entry name" value="C-N_Hydrolase_sf"/>
</dbReference>
<proteinExistence type="predicted"/>
<dbReference type="eggNOG" id="COG0388">
    <property type="taxonomic scope" value="Bacteria"/>
</dbReference>
<dbReference type="Pfam" id="PF00795">
    <property type="entry name" value="CN_hydrolase"/>
    <property type="match status" value="1"/>
</dbReference>
<reference evidence="4" key="1">
    <citation type="submission" date="2012-02" db="EMBL/GenBank/DDBJ databases">
        <title>The complete genome of Echinicola vietnamensis DSM 17526.</title>
        <authorList>
            <person name="Lucas S."/>
            <person name="Copeland A."/>
            <person name="Lapidus A."/>
            <person name="Glavina del Rio T."/>
            <person name="Dalin E."/>
            <person name="Tice H."/>
            <person name="Bruce D."/>
            <person name="Goodwin L."/>
            <person name="Pitluck S."/>
            <person name="Peters L."/>
            <person name="Ovchinnikova G."/>
            <person name="Teshima H."/>
            <person name="Kyrpides N."/>
            <person name="Mavromatis K."/>
            <person name="Ivanova N."/>
            <person name="Brettin T."/>
            <person name="Detter J.C."/>
            <person name="Han C."/>
            <person name="Larimer F."/>
            <person name="Land M."/>
            <person name="Hauser L."/>
            <person name="Markowitz V."/>
            <person name="Cheng J.-F."/>
            <person name="Hugenholtz P."/>
            <person name="Woyke T."/>
            <person name="Wu D."/>
            <person name="Brambilla E."/>
            <person name="Klenk H.-P."/>
            <person name="Eisen J.A."/>
        </authorList>
    </citation>
    <scope>NUCLEOTIDE SEQUENCE [LARGE SCALE GENOMIC DNA]</scope>
    <source>
        <strain evidence="4">DSM 17526 / LMG 23754 / KMM 6221</strain>
    </source>
</reference>
<evidence type="ECO:0000259" key="2">
    <source>
        <dbReference type="PROSITE" id="PS50263"/>
    </source>
</evidence>
<dbReference type="AlphaFoldDB" id="L0G2A5"/>